<dbReference type="AlphaFoldDB" id="A0A1C7LSE2"/>
<dbReference type="EMBL" id="LUGG01000024">
    <property type="protein sequence ID" value="OBZ67448.1"/>
    <property type="molecule type" value="Genomic_DNA"/>
</dbReference>
<evidence type="ECO:0000256" key="6">
    <source>
        <dbReference type="ARBA" id="ARBA00047984"/>
    </source>
</evidence>
<evidence type="ECO:0000256" key="7">
    <source>
        <dbReference type="PROSITE-ProRule" id="PRU00552"/>
    </source>
</evidence>
<comment type="caution">
    <text evidence="10">The sequence shown here is derived from an EMBL/GenBank/DDBJ whole genome shotgun (WGS) entry which is preliminary data.</text>
</comment>
<feature type="short sequence motif" description="Q motif" evidence="7">
    <location>
        <begin position="39"/>
        <end position="67"/>
    </location>
</feature>
<keyword evidence="4" id="KW-0347">Helicase</keyword>
<keyword evidence="3" id="KW-0378">Hydrolase</keyword>
<organism evidence="10 11">
    <name type="scientific">Grifola frondosa</name>
    <name type="common">Maitake</name>
    <name type="synonym">Polyporus frondosus</name>
    <dbReference type="NCBI Taxonomy" id="5627"/>
    <lineage>
        <taxon>Eukaryota</taxon>
        <taxon>Fungi</taxon>
        <taxon>Dikarya</taxon>
        <taxon>Basidiomycota</taxon>
        <taxon>Agaricomycotina</taxon>
        <taxon>Agaricomycetes</taxon>
        <taxon>Polyporales</taxon>
        <taxon>Grifolaceae</taxon>
        <taxon>Grifola</taxon>
    </lineage>
</organism>
<keyword evidence="2" id="KW-0547">Nucleotide-binding</keyword>
<feature type="region of interest" description="Disordered" evidence="8">
    <location>
        <begin position="1"/>
        <end position="38"/>
    </location>
</feature>
<dbReference type="GO" id="GO:0003724">
    <property type="term" value="F:RNA helicase activity"/>
    <property type="evidence" value="ECO:0007669"/>
    <property type="project" value="UniProtKB-EC"/>
</dbReference>
<gene>
    <name evidence="10" type="ORF">A0H81_12597</name>
</gene>
<evidence type="ECO:0000256" key="1">
    <source>
        <dbReference type="ARBA" id="ARBA00012552"/>
    </source>
</evidence>
<dbReference type="GO" id="GO:0016787">
    <property type="term" value="F:hydrolase activity"/>
    <property type="evidence" value="ECO:0007669"/>
    <property type="project" value="UniProtKB-KW"/>
</dbReference>
<dbReference type="InterPro" id="IPR014014">
    <property type="entry name" value="RNA_helicase_DEAD_Q_motif"/>
</dbReference>
<feature type="compositionally biased region" description="Polar residues" evidence="8">
    <location>
        <begin position="1"/>
        <end position="13"/>
    </location>
</feature>
<protein>
    <recommendedName>
        <fullName evidence="1">RNA helicase</fullName>
        <ecNumber evidence="1">3.6.4.13</ecNumber>
    </recommendedName>
</protein>
<dbReference type="PANTHER" id="PTHR47960">
    <property type="entry name" value="DEAD-BOX ATP-DEPENDENT RNA HELICASE 50"/>
    <property type="match status" value="1"/>
</dbReference>
<evidence type="ECO:0000256" key="5">
    <source>
        <dbReference type="ARBA" id="ARBA00022840"/>
    </source>
</evidence>
<keyword evidence="5" id="KW-0067">ATP-binding</keyword>
<dbReference type="InterPro" id="IPR027417">
    <property type="entry name" value="P-loop_NTPase"/>
</dbReference>
<keyword evidence="11" id="KW-1185">Reference proteome</keyword>
<evidence type="ECO:0000259" key="9">
    <source>
        <dbReference type="PROSITE" id="PS51195"/>
    </source>
</evidence>
<dbReference type="EC" id="3.6.4.13" evidence="1"/>
<dbReference type="GO" id="GO:0005524">
    <property type="term" value="F:ATP binding"/>
    <property type="evidence" value="ECO:0007669"/>
    <property type="project" value="UniProtKB-KW"/>
</dbReference>
<evidence type="ECO:0000313" key="10">
    <source>
        <dbReference type="EMBL" id="OBZ67448.1"/>
    </source>
</evidence>
<feature type="domain" description="DEAD-box RNA helicase Q" evidence="9">
    <location>
        <begin position="39"/>
        <end position="67"/>
    </location>
</feature>
<dbReference type="OrthoDB" id="10265785at2759"/>
<name>A0A1C7LSE2_GRIFR</name>
<evidence type="ECO:0000256" key="3">
    <source>
        <dbReference type="ARBA" id="ARBA00022801"/>
    </source>
</evidence>
<evidence type="ECO:0000256" key="8">
    <source>
        <dbReference type="SAM" id="MobiDB-lite"/>
    </source>
</evidence>
<dbReference type="STRING" id="5627.A0A1C7LSE2"/>
<dbReference type="PROSITE" id="PS51195">
    <property type="entry name" value="Q_MOTIF"/>
    <property type="match status" value="1"/>
</dbReference>
<dbReference type="SUPFAM" id="SSF52540">
    <property type="entry name" value="P-loop containing nucleoside triphosphate hydrolases"/>
    <property type="match status" value="1"/>
</dbReference>
<proteinExistence type="predicted"/>
<accession>A0A1C7LSE2</accession>
<dbReference type="Gene3D" id="3.40.50.300">
    <property type="entry name" value="P-loop containing nucleotide triphosphate hydrolases"/>
    <property type="match status" value="1"/>
</dbReference>
<evidence type="ECO:0000256" key="2">
    <source>
        <dbReference type="ARBA" id="ARBA00022741"/>
    </source>
</evidence>
<comment type="catalytic activity">
    <reaction evidence="6">
        <text>ATP + H2O = ADP + phosphate + H(+)</text>
        <dbReference type="Rhea" id="RHEA:13065"/>
        <dbReference type="ChEBI" id="CHEBI:15377"/>
        <dbReference type="ChEBI" id="CHEBI:15378"/>
        <dbReference type="ChEBI" id="CHEBI:30616"/>
        <dbReference type="ChEBI" id="CHEBI:43474"/>
        <dbReference type="ChEBI" id="CHEBI:456216"/>
        <dbReference type="EC" id="3.6.4.13"/>
    </reaction>
</comment>
<evidence type="ECO:0000313" key="11">
    <source>
        <dbReference type="Proteomes" id="UP000092993"/>
    </source>
</evidence>
<reference evidence="10 11" key="1">
    <citation type="submission" date="2016-03" db="EMBL/GenBank/DDBJ databases">
        <title>Whole genome sequencing of Grifola frondosa 9006-11.</title>
        <authorList>
            <person name="Min B."/>
            <person name="Park H."/>
            <person name="Kim J.-G."/>
            <person name="Cho H."/>
            <person name="Oh Y.-L."/>
            <person name="Kong W.-S."/>
            <person name="Choi I.-G."/>
        </authorList>
    </citation>
    <scope>NUCLEOTIDE SEQUENCE [LARGE SCALE GENOMIC DNA]</scope>
    <source>
        <strain evidence="10 11">9006-11</strain>
    </source>
</reference>
<dbReference type="Proteomes" id="UP000092993">
    <property type="component" value="Unassembled WGS sequence"/>
</dbReference>
<evidence type="ECO:0000256" key="4">
    <source>
        <dbReference type="ARBA" id="ARBA00022806"/>
    </source>
</evidence>
<sequence length="112" mass="12531">MSQQARPSSSTSDAWKAGLRPPPKDDRPQTEDVTATKGIEFEDMFIRRELLMGIFEAGFERPSPIQEEAIPVALTNAISLHARRTALERPLPSLFLPSNRLISTRTRSRPSS</sequence>